<keyword evidence="3" id="KW-1003">Cell membrane</keyword>
<comment type="similarity">
    <text evidence="2">Belongs to the G-protein coupled receptor 1 family.</text>
</comment>
<name>A0AAE1NPG5_9EUCA</name>
<dbReference type="InterPro" id="IPR017452">
    <property type="entry name" value="GPCR_Rhodpsn_7TM"/>
</dbReference>
<feature type="non-terminal residue" evidence="10">
    <location>
        <position position="1"/>
    </location>
</feature>
<dbReference type="PROSITE" id="PS50262">
    <property type="entry name" value="G_PROTEIN_RECEP_F1_2"/>
    <property type="match status" value="1"/>
</dbReference>
<evidence type="ECO:0000256" key="8">
    <source>
        <dbReference type="SAM" id="Phobius"/>
    </source>
</evidence>
<dbReference type="Gene3D" id="1.20.1070.10">
    <property type="entry name" value="Rhodopsin 7-helix transmembrane proteins"/>
    <property type="match status" value="1"/>
</dbReference>
<evidence type="ECO:0000256" key="2">
    <source>
        <dbReference type="ARBA" id="ARBA00010663"/>
    </source>
</evidence>
<dbReference type="PANTHER" id="PTHR24241">
    <property type="entry name" value="NEUROPEPTIDE RECEPTOR-RELATED G-PROTEIN COUPLED RECEPTOR"/>
    <property type="match status" value="1"/>
</dbReference>
<dbReference type="EMBL" id="JAWZYT010004697">
    <property type="protein sequence ID" value="KAK4292882.1"/>
    <property type="molecule type" value="Genomic_DNA"/>
</dbReference>
<comment type="caution">
    <text evidence="10">The sequence shown here is derived from an EMBL/GenBank/DDBJ whole genome shotgun (WGS) entry which is preliminary data.</text>
</comment>
<proteinExistence type="inferred from homology"/>
<evidence type="ECO:0000256" key="4">
    <source>
        <dbReference type="ARBA" id="ARBA00022692"/>
    </source>
</evidence>
<accession>A0AAE1NPG5</accession>
<dbReference type="PANTHER" id="PTHR24241:SF83">
    <property type="entry name" value="G-PROTEIN COUPLED RECEPTOR 150-RELATED"/>
    <property type="match status" value="1"/>
</dbReference>
<evidence type="ECO:0000256" key="3">
    <source>
        <dbReference type="ARBA" id="ARBA00022475"/>
    </source>
</evidence>
<keyword evidence="4 8" id="KW-0812">Transmembrane</keyword>
<dbReference type="GO" id="GO:0042277">
    <property type="term" value="F:peptide binding"/>
    <property type="evidence" value="ECO:0007669"/>
    <property type="project" value="TreeGrafter"/>
</dbReference>
<dbReference type="GO" id="GO:0032870">
    <property type="term" value="P:cellular response to hormone stimulus"/>
    <property type="evidence" value="ECO:0007669"/>
    <property type="project" value="TreeGrafter"/>
</dbReference>
<protein>
    <recommendedName>
        <fullName evidence="9">G-protein coupled receptors family 1 profile domain-containing protein</fullName>
    </recommendedName>
</protein>
<reference evidence="10" key="1">
    <citation type="submission" date="2023-11" db="EMBL/GenBank/DDBJ databases">
        <title>Genome assemblies of two species of porcelain crab, Petrolisthes cinctipes and Petrolisthes manimaculis (Anomura: Porcellanidae).</title>
        <authorList>
            <person name="Angst P."/>
        </authorList>
    </citation>
    <scope>NUCLEOTIDE SEQUENCE</scope>
    <source>
        <strain evidence="10">PB745_02</strain>
        <tissue evidence="10">Gill</tissue>
    </source>
</reference>
<gene>
    <name evidence="10" type="ORF">Pmani_034378</name>
</gene>
<dbReference type="SUPFAM" id="SSF81321">
    <property type="entry name" value="Family A G protein-coupled receptor-like"/>
    <property type="match status" value="1"/>
</dbReference>
<evidence type="ECO:0000256" key="5">
    <source>
        <dbReference type="ARBA" id="ARBA00022989"/>
    </source>
</evidence>
<evidence type="ECO:0000259" key="9">
    <source>
        <dbReference type="PROSITE" id="PS50262"/>
    </source>
</evidence>
<dbReference type="Proteomes" id="UP001292094">
    <property type="component" value="Unassembled WGS sequence"/>
</dbReference>
<evidence type="ECO:0000256" key="6">
    <source>
        <dbReference type="ARBA" id="ARBA00023136"/>
    </source>
</evidence>
<feature type="transmembrane region" description="Helical" evidence="8">
    <location>
        <begin position="38"/>
        <end position="57"/>
    </location>
</feature>
<dbReference type="InterPro" id="IPR000276">
    <property type="entry name" value="GPCR_Rhodpsn"/>
</dbReference>
<evidence type="ECO:0000256" key="1">
    <source>
        <dbReference type="ARBA" id="ARBA00004651"/>
    </source>
</evidence>
<keyword evidence="5 8" id="KW-1133">Transmembrane helix</keyword>
<dbReference type="Pfam" id="PF00001">
    <property type="entry name" value="7tm_1"/>
    <property type="match status" value="1"/>
</dbReference>
<dbReference type="GO" id="GO:0005886">
    <property type="term" value="C:plasma membrane"/>
    <property type="evidence" value="ECO:0007669"/>
    <property type="project" value="UniProtKB-SubCell"/>
</dbReference>
<sequence>GGQRDSGRASDITAAGVGVGEGQQRSNTLLAKAKTKTLNMTIVISIAFFITNTPYVIQELMMAFGDMYKIHPNILALFGIISASNSALNPYIYLVFCPKGERRSSPESYRVTFTRRWNRTSCNNPGSAKACLLHFNNTTTKPATHTNNK</sequence>
<comment type="subcellular location">
    <subcellularLocation>
        <location evidence="1">Cell membrane</location>
        <topology evidence="1">Multi-pass membrane protein</topology>
    </subcellularLocation>
</comment>
<organism evidence="10 11">
    <name type="scientific">Petrolisthes manimaculis</name>
    <dbReference type="NCBI Taxonomy" id="1843537"/>
    <lineage>
        <taxon>Eukaryota</taxon>
        <taxon>Metazoa</taxon>
        <taxon>Ecdysozoa</taxon>
        <taxon>Arthropoda</taxon>
        <taxon>Crustacea</taxon>
        <taxon>Multicrustacea</taxon>
        <taxon>Malacostraca</taxon>
        <taxon>Eumalacostraca</taxon>
        <taxon>Eucarida</taxon>
        <taxon>Decapoda</taxon>
        <taxon>Pleocyemata</taxon>
        <taxon>Anomura</taxon>
        <taxon>Galatheoidea</taxon>
        <taxon>Porcellanidae</taxon>
        <taxon>Petrolisthes</taxon>
    </lineage>
</organism>
<keyword evidence="7" id="KW-0675">Receptor</keyword>
<feature type="domain" description="G-protein coupled receptors family 1 profile" evidence="9">
    <location>
        <begin position="1"/>
        <end position="93"/>
    </location>
</feature>
<evidence type="ECO:0000256" key="7">
    <source>
        <dbReference type="ARBA" id="ARBA00023170"/>
    </source>
</evidence>
<keyword evidence="6 8" id="KW-0472">Membrane</keyword>
<evidence type="ECO:0000313" key="11">
    <source>
        <dbReference type="Proteomes" id="UP001292094"/>
    </source>
</evidence>
<dbReference type="GO" id="GO:0004930">
    <property type="term" value="F:G protein-coupled receptor activity"/>
    <property type="evidence" value="ECO:0007669"/>
    <property type="project" value="InterPro"/>
</dbReference>
<evidence type="ECO:0000313" key="10">
    <source>
        <dbReference type="EMBL" id="KAK4292882.1"/>
    </source>
</evidence>
<keyword evidence="11" id="KW-1185">Reference proteome</keyword>
<feature type="transmembrane region" description="Helical" evidence="8">
    <location>
        <begin position="77"/>
        <end position="96"/>
    </location>
</feature>
<dbReference type="AlphaFoldDB" id="A0AAE1NPG5"/>